<accession>A0AAV2CIH3</accession>
<feature type="region of interest" description="Disordered" evidence="1">
    <location>
        <begin position="1"/>
        <end position="94"/>
    </location>
</feature>
<proteinExistence type="predicted"/>
<dbReference type="Proteomes" id="UP001497516">
    <property type="component" value="Chromosome 1"/>
</dbReference>
<dbReference type="AlphaFoldDB" id="A0AAV2CIH3"/>
<sequence>MEKNGMFGSGGEPLNANPTSALAPCDDVKQGPKDGTKPEGKQSKAWSEKMSCAFTQKKDKGKANVPGQECHPLELKMGGDKPHLETVADPLSEA</sequence>
<dbReference type="EMBL" id="OZ034813">
    <property type="protein sequence ID" value="CAL1356103.1"/>
    <property type="molecule type" value="Genomic_DNA"/>
</dbReference>
<keyword evidence="3" id="KW-1185">Reference proteome</keyword>
<evidence type="ECO:0000313" key="2">
    <source>
        <dbReference type="EMBL" id="CAL1356103.1"/>
    </source>
</evidence>
<gene>
    <name evidence="2" type="ORF">LTRI10_LOCUS3823</name>
</gene>
<evidence type="ECO:0000256" key="1">
    <source>
        <dbReference type="SAM" id="MobiDB-lite"/>
    </source>
</evidence>
<feature type="compositionally biased region" description="Basic and acidic residues" evidence="1">
    <location>
        <begin position="26"/>
        <end position="42"/>
    </location>
</feature>
<reference evidence="2 3" key="1">
    <citation type="submission" date="2024-04" db="EMBL/GenBank/DDBJ databases">
        <authorList>
            <person name="Fracassetti M."/>
        </authorList>
    </citation>
    <scope>NUCLEOTIDE SEQUENCE [LARGE SCALE GENOMIC DNA]</scope>
</reference>
<name>A0AAV2CIH3_9ROSI</name>
<organism evidence="2 3">
    <name type="scientific">Linum trigynum</name>
    <dbReference type="NCBI Taxonomy" id="586398"/>
    <lineage>
        <taxon>Eukaryota</taxon>
        <taxon>Viridiplantae</taxon>
        <taxon>Streptophyta</taxon>
        <taxon>Embryophyta</taxon>
        <taxon>Tracheophyta</taxon>
        <taxon>Spermatophyta</taxon>
        <taxon>Magnoliopsida</taxon>
        <taxon>eudicotyledons</taxon>
        <taxon>Gunneridae</taxon>
        <taxon>Pentapetalae</taxon>
        <taxon>rosids</taxon>
        <taxon>fabids</taxon>
        <taxon>Malpighiales</taxon>
        <taxon>Linaceae</taxon>
        <taxon>Linum</taxon>
    </lineage>
</organism>
<protein>
    <submittedName>
        <fullName evidence="2">Uncharacterized protein</fullName>
    </submittedName>
</protein>
<evidence type="ECO:0000313" key="3">
    <source>
        <dbReference type="Proteomes" id="UP001497516"/>
    </source>
</evidence>
<feature type="compositionally biased region" description="Basic and acidic residues" evidence="1">
    <location>
        <begin position="71"/>
        <end position="86"/>
    </location>
</feature>